<evidence type="ECO:0000256" key="2">
    <source>
        <dbReference type="SAM" id="MobiDB-lite"/>
    </source>
</evidence>
<keyword evidence="1" id="KW-0862">Zinc</keyword>
<proteinExistence type="predicted"/>
<dbReference type="Gene3D" id="4.10.60.10">
    <property type="entry name" value="Zinc finger, CCHC-type"/>
    <property type="match status" value="1"/>
</dbReference>
<evidence type="ECO:0000313" key="5">
    <source>
        <dbReference type="Proteomes" id="UP000821866"/>
    </source>
</evidence>
<dbReference type="AlphaFoldDB" id="A0A9J6DYX9"/>
<feature type="compositionally biased region" description="Basic and acidic residues" evidence="2">
    <location>
        <begin position="123"/>
        <end position="137"/>
    </location>
</feature>
<gene>
    <name evidence="4" type="ORF">HPB51_001961</name>
</gene>
<evidence type="ECO:0000313" key="4">
    <source>
        <dbReference type="EMBL" id="KAH8027065.1"/>
    </source>
</evidence>
<name>A0A9J6DYX9_RHIMP</name>
<feature type="region of interest" description="Disordered" evidence="2">
    <location>
        <begin position="118"/>
        <end position="144"/>
    </location>
</feature>
<reference evidence="4" key="1">
    <citation type="journal article" date="2020" name="Cell">
        <title>Large-Scale Comparative Analyses of Tick Genomes Elucidate Their Genetic Diversity and Vector Capacities.</title>
        <authorList>
            <consortium name="Tick Genome and Microbiome Consortium (TIGMIC)"/>
            <person name="Jia N."/>
            <person name="Wang J."/>
            <person name="Shi W."/>
            <person name="Du L."/>
            <person name="Sun Y."/>
            <person name="Zhan W."/>
            <person name="Jiang J.F."/>
            <person name="Wang Q."/>
            <person name="Zhang B."/>
            <person name="Ji P."/>
            <person name="Bell-Sakyi L."/>
            <person name="Cui X.M."/>
            <person name="Yuan T.T."/>
            <person name="Jiang B.G."/>
            <person name="Yang W.F."/>
            <person name="Lam T.T."/>
            <person name="Chang Q.C."/>
            <person name="Ding S.J."/>
            <person name="Wang X.J."/>
            <person name="Zhu J.G."/>
            <person name="Ruan X.D."/>
            <person name="Zhao L."/>
            <person name="Wei J.T."/>
            <person name="Ye R.Z."/>
            <person name="Que T.C."/>
            <person name="Du C.H."/>
            <person name="Zhou Y.H."/>
            <person name="Cheng J.X."/>
            <person name="Dai P.F."/>
            <person name="Guo W.B."/>
            <person name="Han X.H."/>
            <person name="Huang E.J."/>
            <person name="Li L.F."/>
            <person name="Wei W."/>
            <person name="Gao Y.C."/>
            <person name="Liu J.Z."/>
            <person name="Shao H.Z."/>
            <person name="Wang X."/>
            <person name="Wang C.C."/>
            <person name="Yang T.C."/>
            <person name="Huo Q.B."/>
            <person name="Li W."/>
            <person name="Chen H.Y."/>
            <person name="Chen S.E."/>
            <person name="Zhou L.G."/>
            <person name="Ni X.B."/>
            <person name="Tian J.H."/>
            <person name="Sheng Y."/>
            <person name="Liu T."/>
            <person name="Pan Y.S."/>
            <person name="Xia L.Y."/>
            <person name="Li J."/>
            <person name="Zhao F."/>
            <person name="Cao W.C."/>
        </authorList>
    </citation>
    <scope>NUCLEOTIDE SEQUENCE</scope>
    <source>
        <strain evidence="4">Rmic-2018</strain>
    </source>
</reference>
<protein>
    <recommendedName>
        <fullName evidence="3">CCHC-type domain-containing protein</fullName>
    </recommendedName>
</protein>
<dbReference type="PROSITE" id="PS50158">
    <property type="entry name" value="ZF_CCHC"/>
    <property type="match status" value="1"/>
</dbReference>
<dbReference type="GO" id="GO:0008270">
    <property type="term" value="F:zinc ion binding"/>
    <property type="evidence" value="ECO:0007669"/>
    <property type="project" value="UniProtKB-KW"/>
</dbReference>
<reference evidence="4" key="2">
    <citation type="submission" date="2021-09" db="EMBL/GenBank/DDBJ databases">
        <authorList>
            <person name="Jia N."/>
            <person name="Wang J."/>
            <person name="Shi W."/>
            <person name="Du L."/>
            <person name="Sun Y."/>
            <person name="Zhan W."/>
            <person name="Jiang J."/>
            <person name="Wang Q."/>
            <person name="Zhang B."/>
            <person name="Ji P."/>
            <person name="Sakyi L.B."/>
            <person name="Cui X."/>
            <person name="Yuan T."/>
            <person name="Jiang B."/>
            <person name="Yang W."/>
            <person name="Lam T.T.-Y."/>
            <person name="Chang Q."/>
            <person name="Ding S."/>
            <person name="Wang X."/>
            <person name="Zhu J."/>
            <person name="Ruan X."/>
            <person name="Zhao L."/>
            <person name="Wei J."/>
            <person name="Que T."/>
            <person name="Du C."/>
            <person name="Cheng J."/>
            <person name="Dai P."/>
            <person name="Han X."/>
            <person name="Huang E."/>
            <person name="Gao Y."/>
            <person name="Liu J."/>
            <person name="Shao H."/>
            <person name="Ye R."/>
            <person name="Li L."/>
            <person name="Wei W."/>
            <person name="Wang X."/>
            <person name="Wang C."/>
            <person name="Huo Q."/>
            <person name="Li W."/>
            <person name="Guo W."/>
            <person name="Chen H."/>
            <person name="Chen S."/>
            <person name="Zhou L."/>
            <person name="Zhou L."/>
            <person name="Ni X."/>
            <person name="Tian J."/>
            <person name="Zhou Y."/>
            <person name="Sheng Y."/>
            <person name="Liu T."/>
            <person name="Pan Y."/>
            <person name="Xia L."/>
            <person name="Li J."/>
            <person name="Zhao F."/>
            <person name="Cao W."/>
        </authorList>
    </citation>
    <scope>NUCLEOTIDE SEQUENCE</scope>
    <source>
        <strain evidence="4">Rmic-2018</strain>
        <tissue evidence="4">Larvae</tissue>
    </source>
</reference>
<keyword evidence="1" id="KW-0863">Zinc-finger</keyword>
<keyword evidence="1" id="KW-0479">Metal-binding</keyword>
<feature type="domain" description="CCHC-type" evidence="3">
    <location>
        <begin position="164"/>
        <end position="179"/>
    </location>
</feature>
<sequence length="209" mass="23221">MKDFETRFATPLLCLETTLAQLAPTADVVADLAARLSVIEEQSGLQQRVSTVLLRQGHCDLQELAAHVNRLSRKALSGRPTTTKDLIAANAFVDAINNRSIQHFMRLARPIDVQSASAVAPEEEIHERSQAAEDPYRRQPYTDAPSRTRLLALTQLHDPTAVLRCYHCHDVGHFARNCPWVTKSLTNSAPPMQSFSGNYNAGHREQDLA</sequence>
<organism evidence="4 5">
    <name type="scientific">Rhipicephalus microplus</name>
    <name type="common">Cattle tick</name>
    <name type="synonym">Boophilus microplus</name>
    <dbReference type="NCBI Taxonomy" id="6941"/>
    <lineage>
        <taxon>Eukaryota</taxon>
        <taxon>Metazoa</taxon>
        <taxon>Ecdysozoa</taxon>
        <taxon>Arthropoda</taxon>
        <taxon>Chelicerata</taxon>
        <taxon>Arachnida</taxon>
        <taxon>Acari</taxon>
        <taxon>Parasitiformes</taxon>
        <taxon>Ixodida</taxon>
        <taxon>Ixodoidea</taxon>
        <taxon>Ixodidae</taxon>
        <taxon>Rhipicephalinae</taxon>
        <taxon>Rhipicephalus</taxon>
        <taxon>Boophilus</taxon>
    </lineage>
</organism>
<dbReference type="SUPFAM" id="SSF57756">
    <property type="entry name" value="Retrovirus zinc finger-like domains"/>
    <property type="match status" value="1"/>
</dbReference>
<evidence type="ECO:0000256" key="1">
    <source>
        <dbReference type="PROSITE-ProRule" id="PRU00047"/>
    </source>
</evidence>
<dbReference type="EMBL" id="JABSTU010000006">
    <property type="protein sequence ID" value="KAH8027065.1"/>
    <property type="molecule type" value="Genomic_DNA"/>
</dbReference>
<accession>A0A9J6DYX9</accession>
<dbReference type="Proteomes" id="UP000821866">
    <property type="component" value="Chromosome 4"/>
</dbReference>
<comment type="caution">
    <text evidence="4">The sequence shown here is derived from an EMBL/GenBank/DDBJ whole genome shotgun (WGS) entry which is preliminary data.</text>
</comment>
<evidence type="ECO:0000259" key="3">
    <source>
        <dbReference type="PROSITE" id="PS50158"/>
    </source>
</evidence>
<dbReference type="GO" id="GO:0003676">
    <property type="term" value="F:nucleic acid binding"/>
    <property type="evidence" value="ECO:0007669"/>
    <property type="project" value="InterPro"/>
</dbReference>
<keyword evidence="5" id="KW-1185">Reference proteome</keyword>
<dbReference type="InterPro" id="IPR001878">
    <property type="entry name" value="Znf_CCHC"/>
</dbReference>
<dbReference type="InterPro" id="IPR036875">
    <property type="entry name" value="Znf_CCHC_sf"/>
</dbReference>